<dbReference type="Gene3D" id="3.40.140.20">
    <property type="match status" value="2"/>
</dbReference>
<evidence type="ECO:0000256" key="3">
    <source>
        <dbReference type="ARBA" id="ARBA00007667"/>
    </source>
</evidence>
<dbReference type="FunFam" id="3.40.140.20:FF:000002">
    <property type="entry name" value="Bifunctional purine biosynthesis protein PurH"/>
    <property type="match status" value="1"/>
</dbReference>
<dbReference type="PANTHER" id="PTHR11692">
    <property type="entry name" value="BIFUNCTIONAL PURINE BIOSYNTHESIS PROTEIN PURH"/>
    <property type="match status" value="1"/>
</dbReference>
<dbReference type="Pfam" id="PF02142">
    <property type="entry name" value="MGS"/>
    <property type="match status" value="1"/>
</dbReference>
<protein>
    <recommendedName>
        <fullName evidence="10">Bifunctional purine biosynthesis protein PurH</fullName>
    </recommendedName>
    <domain>
        <recommendedName>
            <fullName evidence="10">Phosphoribosylaminoimidazolecarboxamide formyltransferase</fullName>
            <ecNumber evidence="10">2.1.2.3</ecNumber>
        </recommendedName>
        <alternativeName>
            <fullName evidence="10">AICAR transformylase</fullName>
        </alternativeName>
    </domain>
    <domain>
        <recommendedName>
            <fullName evidence="10">IMP cyclohydrolase</fullName>
            <ecNumber evidence="10">3.5.4.10</ecNumber>
        </recommendedName>
        <alternativeName>
            <fullName evidence="10">ATIC</fullName>
        </alternativeName>
        <alternativeName>
            <fullName evidence="10">IMP synthase</fullName>
        </alternativeName>
        <alternativeName>
            <fullName evidence="10">Inosinicase</fullName>
        </alternativeName>
    </domain>
</protein>
<dbReference type="HAMAP" id="MF_00139">
    <property type="entry name" value="PurH"/>
    <property type="match status" value="1"/>
</dbReference>
<dbReference type="GO" id="GO:0006189">
    <property type="term" value="P:'de novo' IMP biosynthetic process"/>
    <property type="evidence" value="ECO:0007669"/>
    <property type="project" value="UniProtKB-UniRule"/>
</dbReference>
<evidence type="ECO:0000259" key="11">
    <source>
        <dbReference type="PROSITE" id="PS51855"/>
    </source>
</evidence>
<dbReference type="InterPro" id="IPR024051">
    <property type="entry name" value="AICAR_Tfase_dup_dom_sf"/>
</dbReference>
<dbReference type="InterPro" id="IPR036914">
    <property type="entry name" value="MGS-like_dom_sf"/>
</dbReference>
<evidence type="ECO:0000256" key="5">
    <source>
        <dbReference type="ARBA" id="ARBA00022755"/>
    </source>
</evidence>
<dbReference type="InterPro" id="IPR016193">
    <property type="entry name" value="Cytidine_deaminase-like"/>
</dbReference>
<dbReference type="SUPFAM" id="SSF52335">
    <property type="entry name" value="Methylglyoxal synthase-like"/>
    <property type="match status" value="1"/>
</dbReference>
<dbReference type="SUPFAM" id="SSF53927">
    <property type="entry name" value="Cytidine deaminase-like"/>
    <property type="match status" value="1"/>
</dbReference>
<dbReference type="FunFam" id="3.40.140.20:FF:000001">
    <property type="entry name" value="Bifunctional purine biosynthesis protein PurH"/>
    <property type="match status" value="1"/>
</dbReference>
<keyword evidence="7 10" id="KW-0511">Multifunctional enzyme</keyword>
<dbReference type="GO" id="GO:0003937">
    <property type="term" value="F:IMP cyclohydrolase activity"/>
    <property type="evidence" value="ECO:0007669"/>
    <property type="project" value="UniProtKB-UniRule"/>
</dbReference>
<evidence type="ECO:0000256" key="10">
    <source>
        <dbReference type="HAMAP-Rule" id="MF_00139"/>
    </source>
</evidence>
<dbReference type="SMART" id="SM00798">
    <property type="entry name" value="AICARFT_IMPCHas"/>
    <property type="match status" value="1"/>
</dbReference>
<gene>
    <name evidence="10 12" type="primary">purH</name>
    <name evidence="12" type="ORF">CK625_12870</name>
</gene>
<dbReference type="InterPro" id="IPR002695">
    <property type="entry name" value="PurH-like"/>
</dbReference>
<evidence type="ECO:0000256" key="1">
    <source>
        <dbReference type="ARBA" id="ARBA00004844"/>
    </source>
</evidence>
<comment type="pathway">
    <text evidence="2 10">Purine metabolism; IMP biosynthesis via de novo pathway; 5-formamido-1-(5-phospho-D-ribosyl)imidazole-4-carboxamide from 5-amino-1-(5-phospho-D-ribosyl)imidazole-4-carboxamide (10-formyl THF route): step 1/1.</text>
</comment>
<dbReference type="GO" id="GO:0005829">
    <property type="term" value="C:cytosol"/>
    <property type="evidence" value="ECO:0007669"/>
    <property type="project" value="TreeGrafter"/>
</dbReference>
<evidence type="ECO:0000256" key="8">
    <source>
        <dbReference type="ARBA" id="ARBA00050488"/>
    </source>
</evidence>
<evidence type="ECO:0000313" key="13">
    <source>
        <dbReference type="Proteomes" id="UP000218054"/>
    </source>
</evidence>
<sequence length="526" mass="56026">MTALLSVSDKTGIVEFAQALHAQGVRLLSTGGTARLLAGSGLPVTEVADHIGFPEMLDGRVKTLHPRIHGGLLARRDLPAHMAALTEHAIPTIDILCVNLYPFEATVAQPGCTLADAIENIDIGGPAMVRSGAKNWKDVAVLSDASQYAQVVDELKAQGRVSLATKFALSVAAFNRIAQYDAAISDYLSSITFDENQINGAPARTLFPAQSNPAFIKVQDLRYGENAHQQAALYRDPQPVPGSIVTGQQLQGKELSYNNIADADAAWECVKQFDAPACVIVKHANPCGVAVGQDAAEAYAKAFQTDPTSAFGGIIALNRPLDGAAAEQIVKQFVEVLMAPAFTPEALEIFKPKTNVRLLQIALPEGAPACANRLEYKRVGSGLLIQSADDHALALADLKVVTHKQPTPEQLQDLLFAWKVAKFVKSNAIVFCKDGQTRGVGAGQMSRLDSARIASIKAQHAGLSLDGTAVASDAFFPFRDGLDVVIDHGASCVIQPGGSMRDQEVIDAANERGVVMVFSGVRHFRH</sequence>
<dbReference type="EC" id="3.5.4.10" evidence="10"/>
<dbReference type="NCBIfam" id="TIGR00355">
    <property type="entry name" value="purH"/>
    <property type="match status" value="1"/>
</dbReference>
<dbReference type="EMBL" id="NSJB01000015">
    <property type="protein sequence ID" value="PAT34540.1"/>
    <property type="molecule type" value="Genomic_DNA"/>
</dbReference>
<dbReference type="CDD" id="cd01421">
    <property type="entry name" value="IMPCH"/>
    <property type="match status" value="1"/>
</dbReference>
<dbReference type="PROSITE" id="PS51855">
    <property type="entry name" value="MGS"/>
    <property type="match status" value="1"/>
</dbReference>
<evidence type="ECO:0000256" key="4">
    <source>
        <dbReference type="ARBA" id="ARBA00022679"/>
    </source>
</evidence>
<evidence type="ECO:0000256" key="6">
    <source>
        <dbReference type="ARBA" id="ARBA00022801"/>
    </source>
</evidence>
<comment type="pathway">
    <text evidence="1 10">Purine metabolism; IMP biosynthesis via de novo pathway; IMP from 5-formamido-1-(5-phospho-D-ribosyl)imidazole-4-carboxamide: step 1/1.</text>
</comment>
<keyword evidence="13" id="KW-1185">Reference proteome</keyword>
<comment type="catalytic activity">
    <reaction evidence="9 10">
        <text>IMP + H2O = 5-formamido-1-(5-phospho-D-ribosyl)imidazole-4-carboxamide</text>
        <dbReference type="Rhea" id="RHEA:18445"/>
        <dbReference type="ChEBI" id="CHEBI:15377"/>
        <dbReference type="ChEBI" id="CHEBI:58053"/>
        <dbReference type="ChEBI" id="CHEBI:58467"/>
        <dbReference type="EC" id="3.5.4.10"/>
    </reaction>
</comment>
<dbReference type="AlphaFoldDB" id="A0A2A2A7N3"/>
<feature type="domain" description="MGS-like" evidence="11">
    <location>
        <begin position="1"/>
        <end position="143"/>
    </location>
</feature>
<dbReference type="PANTHER" id="PTHR11692:SF0">
    <property type="entry name" value="BIFUNCTIONAL PURINE BIOSYNTHESIS PROTEIN ATIC"/>
    <property type="match status" value="1"/>
</dbReference>
<dbReference type="UniPathway" id="UPA00074">
    <property type="reaction ID" value="UER00133"/>
</dbReference>
<dbReference type="NCBIfam" id="NF002049">
    <property type="entry name" value="PRK00881.1"/>
    <property type="match status" value="1"/>
</dbReference>
<evidence type="ECO:0000256" key="9">
    <source>
        <dbReference type="ARBA" id="ARBA00050687"/>
    </source>
</evidence>
<reference evidence="12 13" key="1">
    <citation type="submission" date="2017-08" db="EMBL/GenBank/DDBJ databases">
        <title>WGS of Clinical strains of the CDC Group NO-1 linked to zoonotic infections in humans.</title>
        <authorList>
            <person name="Bernier A.-M."/>
            <person name="Bernard K."/>
        </authorList>
    </citation>
    <scope>NUCLEOTIDE SEQUENCE [LARGE SCALE GENOMIC DNA]</scope>
    <source>
        <strain evidence="12 13">NML00-0135</strain>
    </source>
</reference>
<evidence type="ECO:0000256" key="7">
    <source>
        <dbReference type="ARBA" id="ARBA00023268"/>
    </source>
</evidence>
<keyword evidence="5 10" id="KW-0658">Purine biosynthesis</keyword>
<comment type="caution">
    <text evidence="12">The sequence shown here is derived from an EMBL/GenBank/DDBJ whole genome shotgun (WGS) entry which is preliminary data.</text>
</comment>
<dbReference type="InterPro" id="IPR011607">
    <property type="entry name" value="MGS-like_dom"/>
</dbReference>
<accession>A0A2A2A7N3</accession>
<keyword evidence="6 10" id="KW-0378">Hydrolase</keyword>
<dbReference type="Proteomes" id="UP000218054">
    <property type="component" value="Unassembled WGS sequence"/>
</dbReference>
<evidence type="ECO:0000256" key="2">
    <source>
        <dbReference type="ARBA" id="ARBA00004954"/>
    </source>
</evidence>
<proteinExistence type="inferred from homology"/>
<comment type="domain">
    <text evidence="10">The IMP cyclohydrolase activity resides in the N-terminal region.</text>
</comment>
<dbReference type="Pfam" id="PF01808">
    <property type="entry name" value="AICARFT_IMPCHas"/>
    <property type="match status" value="1"/>
</dbReference>
<dbReference type="EC" id="2.1.2.3" evidence="10"/>
<name>A0A2A2A7N3_9BURK</name>
<comment type="similarity">
    <text evidence="3 10">Belongs to the PurH family.</text>
</comment>
<keyword evidence="4 10" id="KW-0808">Transferase</keyword>
<dbReference type="GO" id="GO:0004643">
    <property type="term" value="F:phosphoribosylaminoimidazolecarboxamide formyltransferase activity"/>
    <property type="evidence" value="ECO:0007669"/>
    <property type="project" value="UniProtKB-UniRule"/>
</dbReference>
<dbReference type="PIRSF" id="PIRSF000414">
    <property type="entry name" value="AICARFT_IMPCHas"/>
    <property type="match status" value="1"/>
</dbReference>
<dbReference type="FunFam" id="3.40.50.1380:FF:000001">
    <property type="entry name" value="Bifunctional purine biosynthesis protein PurH"/>
    <property type="match status" value="1"/>
</dbReference>
<evidence type="ECO:0000313" key="12">
    <source>
        <dbReference type="EMBL" id="PAT34540.1"/>
    </source>
</evidence>
<comment type="catalytic activity">
    <reaction evidence="8 10">
        <text>(6R)-10-formyltetrahydrofolate + 5-amino-1-(5-phospho-beta-D-ribosyl)imidazole-4-carboxamide = 5-formamido-1-(5-phospho-D-ribosyl)imidazole-4-carboxamide + (6S)-5,6,7,8-tetrahydrofolate</text>
        <dbReference type="Rhea" id="RHEA:22192"/>
        <dbReference type="ChEBI" id="CHEBI:57453"/>
        <dbReference type="ChEBI" id="CHEBI:58467"/>
        <dbReference type="ChEBI" id="CHEBI:58475"/>
        <dbReference type="ChEBI" id="CHEBI:195366"/>
        <dbReference type="EC" id="2.1.2.3"/>
    </reaction>
</comment>
<organism evidence="12 13">
    <name type="scientific">Vandammella animalimorsus</name>
    <dbReference type="NCBI Taxonomy" id="2029117"/>
    <lineage>
        <taxon>Bacteria</taxon>
        <taxon>Pseudomonadati</taxon>
        <taxon>Pseudomonadota</taxon>
        <taxon>Betaproteobacteria</taxon>
        <taxon>Burkholderiales</taxon>
        <taxon>Comamonadaceae</taxon>
        <taxon>Vandammella</taxon>
    </lineage>
</organism>
<dbReference type="SMART" id="SM00851">
    <property type="entry name" value="MGS"/>
    <property type="match status" value="1"/>
</dbReference>
<dbReference type="Gene3D" id="3.40.50.1380">
    <property type="entry name" value="Methylglyoxal synthase-like domain"/>
    <property type="match status" value="1"/>
</dbReference>